<name>A0A3P5Y2Z2_BRACM</name>
<proteinExistence type="predicted"/>
<organism evidence="3">
    <name type="scientific">Brassica campestris</name>
    <name type="common">Field mustard</name>
    <dbReference type="NCBI Taxonomy" id="3711"/>
    <lineage>
        <taxon>Eukaryota</taxon>
        <taxon>Viridiplantae</taxon>
        <taxon>Streptophyta</taxon>
        <taxon>Embryophyta</taxon>
        <taxon>Tracheophyta</taxon>
        <taxon>Spermatophyta</taxon>
        <taxon>Magnoliopsida</taxon>
        <taxon>eudicotyledons</taxon>
        <taxon>Gunneridae</taxon>
        <taxon>Pentapetalae</taxon>
        <taxon>rosids</taxon>
        <taxon>malvids</taxon>
        <taxon>Brassicales</taxon>
        <taxon>Brassicaceae</taxon>
        <taxon>Brassiceae</taxon>
        <taxon>Brassica</taxon>
    </lineage>
</organism>
<reference evidence="3" key="1">
    <citation type="submission" date="2018-11" db="EMBL/GenBank/DDBJ databases">
        <authorList>
            <consortium name="Genoscope - CEA"/>
            <person name="William W."/>
        </authorList>
    </citation>
    <scope>NUCLEOTIDE SEQUENCE</scope>
</reference>
<dbReference type="InterPro" id="IPR026960">
    <property type="entry name" value="RVT-Znf"/>
</dbReference>
<dbReference type="AlphaFoldDB" id="A0A3P5Y2Z2"/>
<evidence type="ECO:0000313" key="3">
    <source>
        <dbReference type="EMBL" id="VDC61757.1"/>
    </source>
</evidence>
<protein>
    <recommendedName>
        <fullName evidence="1">Reverse transcriptase zinc-binding domain-containing protein</fullName>
    </recommendedName>
</protein>
<dbReference type="PANTHER" id="PTHR33116:SF84">
    <property type="entry name" value="RNA-DIRECTED DNA POLYMERASE"/>
    <property type="match status" value="1"/>
</dbReference>
<gene>
    <name evidence="3" type="ORF">BRAA09T39368Z</name>
    <name evidence="2" type="ORF">BRAPAZ1V2_A09P50180.2</name>
</gene>
<evidence type="ECO:0000313" key="2">
    <source>
        <dbReference type="EMBL" id="CAG7864551.1"/>
    </source>
</evidence>
<feature type="non-terminal residue" evidence="3">
    <location>
        <position position="1"/>
    </location>
</feature>
<sequence>WVVNDKVCNGFSSARTWEVLRPRSTSKAWSTTVWFKGAVPKQAFNMWLANLNRLPTRARLASWGLNINKCCCLCNVEDEVRDHLFLKCRFSSQIWSLALSRLAPRQSAFFSWAELLSWCRSSSQAAPSTLRKLLCHRTIYHIWRHRNNVLHNSVHLSPQQVFKLIDRDIKNAITARQQKRNFLGLMTLWIR</sequence>
<dbReference type="EMBL" id="LS974625">
    <property type="protein sequence ID" value="CAG7864551.1"/>
    <property type="molecule type" value="Genomic_DNA"/>
</dbReference>
<dbReference type="Pfam" id="PF13966">
    <property type="entry name" value="zf-RVT"/>
    <property type="match status" value="1"/>
</dbReference>
<dbReference type="PANTHER" id="PTHR33116">
    <property type="entry name" value="REVERSE TRANSCRIPTASE ZINC-BINDING DOMAIN-CONTAINING PROTEIN-RELATED-RELATED"/>
    <property type="match status" value="1"/>
</dbReference>
<accession>A0A3P5Y2Z2</accession>
<evidence type="ECO:0000259" key="1">
    <source>
        <dbReference type="Pfam" id="PF13966"/>
    </source>
</evidence>
<feature type="domain" description="Reverse transcriptase zinc-binding" evidence="1">
    <location>
        <begin position="11"/>
        <end position="95"/>
    </location>
</feature>
<dbReference type="EMBL" id="LR031568">
    <property type="protein sequence ID" value="VDC61757.1"/>
    <property type="molecule type" value="Genomic_DNA"/>
</dbReference>
<dbReference type="Proteomes" id="UP000694005">
    <property type="component" value="Chromosome A09"/>
</dbReference>
<dbReference type="Gramene" id="A09p50180.2_BraZ1">
    <property type="protein sequence ID" value="A09p50180.2_BraZ1.CDS.1"/>
    <property type="gene ID" value="A09g50180.2_BraZ1"/>
</dbReference>